<name>A0A1G1YIB0_9BACT</name>
<dbReference type="PROSITE" id="PS50110">
    <property type="entry name" value="RESPONSE_REGULATORY"/>
    <property type="match status" value="1"/>
</dbReference>
<evidence type="ECO:0000256" key="3">
    <source>
        <dbReference type="PROSITE-ProRule" id="PRU00169"/>
    </source>
</evidence>
<keyword evidence="2" id="KW-0902">Two-component regulatory system</keyword>
<dbReference type="AlphaFoldDB" id="A0A1G1YIB0"/>
<protein>
    <recommendedName>
        <fullName evidence="4">Response regulatory domain-containing protein</fullName>
    </recommendedName>
</protein>
<evidence type="ECO:0000256" key="1">
    <source>
        <dbReference type="ARBA" id="ARBA00022553"/>
    </source>
</evidence>
<feature type="modified residue" description="4-aspartylphosphate" evidence="3">
    <location>
        <position position="57"/>
    </location>
</feature>
<comment type="caution">
    <text evidence="5">The sequence shown here is derived from an EMBL/GenBank/DDBJ whole genome shotgun (WGS) entry which is preliminary data.</text>
</comment>
<dbReference type="Gene3D" id="3.40.50.2300">
    <property type="match status" value="1"/>
</dbReference>
<dbReference type="PANTHER" id="PTHR44591">
    <property type="entry name" value="STRESS RESPONSE REGULATOR PROTEIN 1"/>
    <property type="match status" value="1"/>
</dbReference>
<feature type="domain" description="Response regulatory" evidence="4">
    <location>
        <begin position="9"/>
        <end position="125"/>
    </location>
</feature>
<evidence type="ECO:0000259" key="4">
    <source>
        <dbReference type="PROSITE" id="PS50110"/>
    </source>
</evidence>
<sequence length="126" mass="13783">MPRKKARKKILIIEDEMALVNNLALALSDDFEVASATTADEGLRKACKELPDLILLDLMLPDRSGIEVLRQLKGDPKTDDIKVVVLTNLSGGDIISQILAAGGKEYIVKADWSIAEVVEKIKKAIE</sequence>
<accession>A0A1G1YIB0</accession>
<dbReference type="InterPro" id="IPR011006">
    <property type="entry name" value="CheY-like_superfamily"/>
</dbReference>
<dbReference type="STRING" id="1797542.A3J59_04115"/>
<dbReference type="EMBL" id="MHIL01000010">
    <property type="protein sequence ID" value="OGY52073.1"/>
    <property type="molecule type" value="Genomic_DNA"/>
</dbReference>
<dbReference type="SMART" id="SM00448">
    <property type="entry name" value="REC"/>
    <property type="match status" value="1"/>
</dbReference>
<dbReference type="InterPro" id="IPR050595">
    <property type="entry name" value="Bact_response_regulator"/>
</dbReference>
<dbReference type="Proteomes" id="UP000177310">
    <property type="component" value="Unassembled WGS sequence"/>
</dbReference>
<proteinExistence type="predicted"/>
<dbReference type="PANTHER" id="PTHR44591:SF14">
    <property type="entry name" value="PROTEIN PILG"/>
    <property type="match status" value="1"/>
</dbReference>
<reference evidence="5 6" key="1">
    <citation type="journal article" date="2016" name="Nat. Commun.">
        <title>Thousands of microbial genomes shed light on interconnected biogeochemical processes in an aquifer system.</title>
        <authorList>
            <person name="Anantharaman K."/>
            <person name="Brown C.T."/>
            <person name="Hug L.A."/>
            <person name="Sharon I."/>
            <person name="Castelle C.J."/>
            <person name="Probst A.J."/>
            <person name="Thomas B.C."/>
            <person name="Singh A."/>
            <person name="Wilkins M.J."/>
            <person name="Karaoz U."/>
            <person name="Brodie E.L."/>
            <person name="Williams K.H."/>
            <person name="Hubbard S.S."/>
            <person name="Banfield J.F."/>
        </authorList>
    </citation>
    <scope>NUCLEOTIDE SEQUENCE [LARGE SCALE GENOMIC DNA]</scope>
</reference>
<dbReference type="GO" id="GO:0000160">
    <property type="term" value="P:phosphorelay signal transduction system"/>
    <property type="evidence" value="ECO:0007669"/>
    <property type="project" value="UniProtKB-KW"/>
</dbReference>
<dbReference type="Pfam" id="PF00072">
    <property type="entry name" value="Response_reg"/>
    <property type="match status" value="1"/>
</dbReference>
<dbReference type="SUPFAM" id="SSF52172">
    <property type="entry name" value="CheY-like"/>
    <property type="match status" value="1"/>
</dbReference>
<evidence type="ECO:0000313" key="6">
    <source>
        <dbReference type="Proteomes" id="UP000177310"/>
    </source>
</evidence>
<evidence type="ECO:0000313" key="5">
    <source>
        <dbReference type="EMBL" id="OGY52073.1"/>
    </source>
</evidence>
<keyword evidence="1 3" id="KW-0597">Phosphoprotein</keyword>
<organism evidence="5 6">
    <name type="scientific">Candidatus Buchananbacteria bacterium RIFCSPHIGHO2_02_FULL_56_16</name>
    <dbReference type="NCBI Taxonomy" id="1797542"/>
    <lineage>
        <taxon>Bacteria</taxon>
        <taxon>Candidatus Buchananiibacteriota</taxon>
    </lineage>
</organism>
<dbReference type="InterPro" id="IPR001789">
    <property type="entry name" value="Sig_transdc_resp-reg_receiver"/>
</dbReference>
<gene>
    <name evidence="5" type="ORF">A3J59_04115</name>
</gene>
<evidence type="ECO:0000256" key="2">
    <source>
        <dbReference type="ARBA" id="ARBA00023012"/>
    </source>
</evidence>